<dbReference type="EMBL" id="CP048113">
    <property type="protein sequence ID" value="QHS63597.1"/>
    <property type="molecule type" value="Genomic_DNA"/>
</dbReference>
<comment type="similarity">
    <text evidence="1">Belongs to the AHA1 family.</text>
</comment>
<dbReference type="Proteomes" id="UP000476411">
    <property type="component" value="Chromosome"/>
</dbReference>
<protein>
    <submittedName>
        <fullName evidence="3">ATPase</fullName>
    </submittedName>
</protein>
<evidence type="ECO:0000259" key="2">
    <source>
        <dbReference type="Pfam" id="PF08327"/>
    </source>
</evidence>
<dbReference type="KEGG" id="chih:GWR21_29655"/>
<dbReference type="InterPro" id="IPR013538">
    <property type="entry name" value="ASHA1/2-like_C"/>
</dbReference>
<proteinExistence type="inferred from homology"/>
<reference evidence="3 4" key="1">
    <citation type="submission" date="2020-01" db="EMBL/GenBank/DDBJ databases">
        <title>Complete genome sequence of Chitinophaga sp. H33E-04 isolated from quinoa roots.</title>
        <authorList>
            <person name="Weon H.-Y."/>
            <person name="Lee S.A."/>
        </authorList>
    </citation>
    <scope>NUCLEOTIDE SEQUENCE [LARGE SCALE GENOMIC DNA]</scope>
    <source>
        <strain evidence="3 4">H33E-04</strain>
    </source>
</reference>
<gene>
    <name evidence="3" type="ORF">GWR21_29655</name>
</gene>
<organism evidence="3 4">
    <name type="scientific">Chitinophaga agri</name>
    <dbReference type="NCBI Taxonomy" id="2703787"/>
    <lineage>
        <taxon>Bacteria</taxon>
        <taxon>Pseudomonadati</taxon>
        <taxon>Bacteroidota</taxon>
        <taxon>Chitinophagia</taxon>
        <taxon>Chitinophagales</taxon>
        <taxon>Chitinophagaceae</taxon>
        <taxon>Chitinophaga</taxon>
    </lineage>
</organism>
<feature type="domain" description="Activator of Hsp90 ATPase homologue 1/2-like C-terminal" evidence="2">
    <location>
        <begin position="23"/>
        <end position="150"/>
    </location>
</feature>
<dbReference type="Gene3D" id="3.30.530.20">
    <property type="match status" value="1"/>
</dbReference>
<dbReference type="InterPro" id="IPR023393">
    <property type="entry name" value="START-like_dom_sf"/>
</dbReference>
<dbReference type="SUPFAM" id="SSF55961">
    <property type="entry name" value="Bet v1-like"/>
    <property type="match status" value="1"/>
</dbReference>
<sequence>MELKTKIHAEDNQQELVITREFDLPLELLFKAYEEPEIVAQWMSTNVLKLENRQHGGWQFETRDPKGNVVFRANGVIHEFLPNERIVRTFQMENTPYPAQLEFLEFEALSEETSKLTMKIIYKSRDMRDQMLKLPFAQGLNMAHNKLQDIAGRLNPVHHDKEK</sequence>
<evidence type="ECO:0000313" key="3">
    <source>
        <dbReference type="EMBL" id="QHS63597.1"/>
    </source>
</evidence>
<keyword evidence="4" id="KW-1185">Reference proteome</keyword>
<dbReference type="Pfam" id="PF08327">
    <property type="entry name" value="AHSA1"/>
    <property type="match status" value="1"/>
</dbReference>
<name>A0A6B9ZNP8_9BACT</name>
<dbReference type="AlphaFoldDB" id="A0A6B9ZNP8"/>
<dbReference type="RefSeq" id="WP_162335313.1">
    <property type="nucleotide sequence ID" value="NZ_CP048113.1"/>
</dbReference>
<evidence type="ECO:0000256" key="1">
    <source>
        <dbReference type="ARBA" id="ARBA00006817"/>
    </source>
</evidence>
<evidence type="ECO:0000313" key="4">
    <source>
        <dbReference type="Proteomes" id="UP000476411"/>
    </source>
</evidence>
<accession>A0A6B9ZNP8</accession>